<dbReference type="SUPFAM" id="SSF54427">
    <property type="entry name" value="NTF2-like"/>
    <property type="match status" value="1"/>
</dbReference>
<dbReference type="InterPro" id="IPR037401">
    <property type="entry name" value="SnoaL-like"/>
</dbReference>
<sequence length="235" mass="25908">MRIASTLHIAALFTLPFVSAQDNDNASIASPGVGNNDCPKIAPGPVSFSYLAGLFTPQTLPDPIATESIRQTLALYALAIDGRNYEVLRKVFTTDARANYSDPIGVLNGVQAIIDNLAPGLNNFISTQHHLGTQMIHICSLTSAVSVTYFQATHYFTPYTGVANPVDNSKVLIDKAQYQDTWARQKDGSWKITNRNLVRMVRSTLYVRDRFAFADGITNRVLPHSTAAFRLRNLY</sequence>
<accession>A0ABY0GLR2</accession>
<keyword evidence="4" id="KW-1185">Reference proteome</keyword>
<evidence type="ECO:0000259" key="2">
    <source>
        <dbReference type="Pfam" id="PF13577"/>
    </source>
</evidence>
<feature type="domain" description="SnoaL-like" evidence="2">
    <location>
        <begin position="66"/>
        <end position="196"/>
    </location>
</feature>
<feature type="signal peptide" evidence="1">
    <location>
        <begin position="1"/>
        <end position="20"/>
    </location>
</feature>
<gene>
    <name evidence="3" type="ORF">AA0119_g1678</name>
</gene>
<evidence type="ECO:0000313" key="4">
    <source>
        <dbReference type="Proteomes" id="UP000293195"/>
    </source>
</evidence>
<dbReference type="Pfam" id="PF13577">
    <property type="entry name" value="SnoaL_4"/>
    <property type="match status" value="1"/>
</dbReference>
<evidence type="ECO:0000256" key="1">
    <source>
        <dbReference type="SAM" id="SignalP"/>
    </source>
</evidence>
<reference evidence="4" key="1">
    <citation type="journal article" date="2019" name="bioRxiv">
        <title>Genomics, evolutionary history and diagnostics of the Alternaria alternata species group including apple and Asian pear pathotypes.</title>
        <authorList>
            <person name="Armitage A.D."/>
            <person name="Cockerton H.M."/>
            <person name="Sreenivasaprasad S."/>
            <person name="Woodhall J.W."/>
            <person name="Lane C.R."/>
            <person name="Harrison R.J."/>
            <person name="Clarkson J.P."/>
        </authorList>
    </citation>
    <scope>NUCLEOTIDE SEQUENCE [LARGE SCALE GENOMIC DNA]</scope>
    <source>
        <strain evidence="4">FERA 635</strain>
    </source>
</reference>
<comment type="caution">
    <text evidence="3">The sequence shown here is derived from an EMBL/GenBank/DDBJ whole genome shotgun (WGS) entry which is preliminary data.</text>
</comment>
<keyword evidence="1" id="KW-0732">Signal</keyword>
<name>A0ABY0GLR2_9PLEO</name>
<feature type="chain" id="PRO_5046248960" description="SnoaL-like domain-containing protein" evidence="1">
    <location>
        <begin position="21"/>
        <end position="235"/>
    </location>
</feature>
<dbReference type="Proteomes" id="UP000293195">
    <property type="component" value="Unassembled WGS sequence"/>
</dbReference>
<proteinExistence type="predicted"/>
<protein>
    <recommendedName>
        <fullName evidence="2">SnoaL-like domain-containing protein</fullName>
    </recommendedName>
</protein>
<dbReference type="InterPro" id="IPR032710">
    <property type="entry name" value="NTF2-like_dom_sf"/>
</dbReference>
<dbReference type="EMBL" id="PDXF01000004">
    <property type="protein sequence ID" value="RYO08047.1"/>
    <property type="molecule type" value="Genomic_DNA"/>
</dbReference>
<dbReference type="CDD" id="cd00531">
    <property type="entry name" value="NTF2_like"/>
    <property type="match status" value="1"/>
</dbReference>
<dbReference type="Gene3D" id="3.10.450.50">
    <property type="match status" value="1"/>
</dbReference>
<organism evidence="3 4">
    <name type="scientific">Alternaria tenuissima</name>
    <dbReference type="NCBI Taxonomy" id="119927"/>
    <lineage>
        <taxon>Eukaryota</taxon>
        <taxon>Fungi</taxon>
        <taxon>Dikarya</taxon>
        <taxon>Ascomycota</taxon>
        <taxon>Pezizomycotina</taxon>
        <taxon>Dothideomycetes</taxon>
        <taxon>Pleosporomycetidae</taxon>
        <taxon>Pleosporales</taxon>
        <taxon>Pleosporineae</taxon>
        <taxon>Pleosporaceae</taxon>
        <taxon>Alternaria</taxon>
        <taxon>Alternaria sect. Alternaria</taxon>
        <taxon>Alternaria alternata complex</taxon>
    </lineage>
</organism>
<evidence type="ECO:0000313" key="3">
    <source>
        <dbReference type="EMBL" id="RYO08047.1"/>
    </source>
</evidence>